<protein>
    <recommendedName>
        <fullName evidence="6">Ribosomal protein L19</fullName>
    </recommendedName>
</protein>
<dbReference type="HOGENOM" id="CLU_087075_1_0_1"/>
<dbReference type="Pfam" id="PF01245">
    <property type="entry name" value="Ribosomal_L19"/>
    <property type="match status" value="1"/>
</dbReference>
<dbReference type="VEuPathDB" id="FungiDB:CC1G_14586"/>
<keyword evidence="5" id="KW-1185">Reference proteome</keyword>
<dbReference type="STRING" id="240176.D6RMV0"/>
<dbReference type="AlphaFoldDB" id="D6RMV0"/>
<dbReference type="SUPFAM" id="SSF50104">
    <property type="entry name" value="Translation proteins SH3-like domain"/>
    <property type="match status" value="1"/>
</dbReference>
<dbReference type="GO" id="GO:0006412">
    <property type="term" value="P:translation"/>
    <property type="evidence" value="ECO:0007669"/>
    <property type="project" value="InterPro"/>
</dbReference>
<dbReference type="GO" id="GO:0005762">
    <property type="term" value="C:mitochondrial large ribosomal subunit"/>
    <property type="evidence" value="ECO:0007669"/>
    <property type="project" value="TreeGrafter"/>
</dbReference>
<dbReference type="Proteomes" id="UP000001861">
    <property type="component" value="Unassembled WGS sequence"/>
</dbReference>
<accession>D6RMV0</accession>
<evidence type="ECO:0008006" key="6">
    <source>
        <dbReference type="Google" id="ProtNLM"/>
    </source>
</evidence>
<dbReference type="PANTHER" id="PTHR15680:SF9">
    <property type="entry name" value="LARGE RIBOSOMAL SUBUNIT PROTEIN BL19M"/>
    <property type="match status" value="1"/>
</dbReference>
<dbReference type="GeneID" id="9379210"/>
<dbReference type="Gene3D" id="2.30.30.790">
    <property type="match status" value="1"/>
</dbReference>
<evidence type="ECO:0000256" key="1">
    <source>
        <dbReference type="ARBA" id="ARBA00005781"/>
    </source>
</evidence>
<dbReference type="OrthoDB" id="4726at2759"/>
<keyword evidence="2" id="KW-0689">Ribosomal protein</keyword>
<gene>
    <name evidence="4" type="ORF">CC1G_14586</name>
</gene>
<dbReference type="eggNOG" id="KOG1698">
    <property type="taxonomic scope" value="Eukaryota"/>
</dbReference>
<dbReference type="KEGG" id="cci:CC1G_14586"/>
<comment type="caution">
    <text evidence="4">The sequence shown here is derived from an EMBL/GenBank/DDBJ whole genome shotgun (WGS) entry which is preliminary data.</text>
</comment>
<evidence type="ECO:0000313" key="5">
    <source>
        <dbReference type="Proteomes" id="UP000001861"/>
    </source>
</evidence>
<dbReference type="OMA" id="GVEMRFN"/>
<comment type="similarity">
    <text evidence="1">Belongs to the bacterial ribosomal protein bL19 family.</text>
</comment>
<evidence type="ECO:0000313" key="4">
    <source>
        <dbReference type="EMBL" id="EFI27661.1"/>
    </source>
</evidence>
<dbReference type="RefSeq" id="XP_002911155.1">
    <property type="nucleotide sequence ID" value="XM_002911109.1"/>
</dbReference>
<name>D6RMV0_COPC7</name>
<proteinExistence type="inferred from homology"/>
<dbReference type="InterPro" id="IPR008991">
    <property type="entry name" value="Translation_prot_SH3-like_sf"/>
</dbReference>
<dbReference type="InterPro" id="IPR038657">
    <property type="entry name" value="Ribosomal_bL19_sf"/>
</dbReference>
<keyword evidence="3" id="KW-0687">Ribonucleoprotein</keyword>
<dbReference type="PANTHER" id="PTHR15680">
    <property type="entry name" value="RIBOSOMAL PROTEIN L19"/>
    <property type="match status" value="1"/>
</dbReference>
<dbReference type="FunCoup" id="D6RMV0">
    <property type="interactions" value="61"/>
</dbReference>
<organism evidence="4 5">
    <name type="scientific">Coprinopsis cinerea (strain Okayama-7 / 130 / ATCC MYA-4618 / FGSC 9003)</name>
    <name type="common">Inky cap fungus</name>
    <name type="synonym">Hormographiella aspergillata</name>
    <dbReference type="NCBI Taxonomy" id="240176"/>
    <lineage>
        <taxon>Eukaryota</taxon>
        <taxon>Fungi</taxon>
        <taxon>Dikarya</taxon>
        <taxon>Basidiomycota</taxon>
        <taxon>Agaricomycotina</taxon>
        <taxon>Agaricomycetes</taxon>
        <taxon>Agaricomycetidae</taxon>
        <taxon>Agaricales</taxon>
        <taxon>Agaricineae</taxon>
        <taxon>Psathyrellaceae</taxon>
        <taxon>Coprinopsis</taxon>
    </lineage>
</organism>
<dbReference type="EMBL" id="AACS02000005">
    <property type="protein sequence ID" value="EFI27661.1"/>
    <property type="molecule type" value="Genomic_DNA"/>
</dbReference>
<dbReference type="GO" id="GO:0003735">
    <property type="term" value="F:structural constituent of ribosome"/>
    <property type="evidence" value="ECO:0007669"/>
    <property type="project" value="InterPro"/>
</dbReference>
<dbReference type="InterPro" id="IPR001857">
    <property type="entry name" value="Ribosomal_bL19"/>
</dbReference>
<evidence type="ECO:0000256" key="2">
    <source>
        <dbReference type="ARBA" id="ARBA00022980"/>
    </source>
</evidence>
<evidence type="ECO:0000256" key="3">
    <source>
        <dbReference type="ARBA" id="ARBA00023274"/>
    </source>
</evidence>
<dbReference type="InParanoid" id="D6RMV0"/>
<sequence length="173" mass="19249">MASSIARSLARLMSTTAPRSSTATAYPFSKTALVPPPPPDHVTPKLLQGKGIMEHVRKTIPTPEKRALLDKFFSRKSPDQLLPGSIVTVLQDQAPTQFTGVLIAIRRRGQDTSFRLRNVIQRTGVEMQFFVNSPSLKEIKLVRPPPGGRMRRAKLFYLRDSPDKMSRIAGGKK</sequence>
<dbReference type="PRINTS" id="PR00061">
    <property type="entry name" value="RIBOSOMALL19"/>
</dbReference>
<reference evidence="4 5" key="1">
    <citation type="journal article" date="2010" name="Proc. Natl. Acad. Sci. U.S.A.">
        <title>Insights into evolution of multicellular fungi from the assembled chromosomes of the mushroom Coprinopsis cinerea (Coprinus cinereus).</title>
        <authorList>
            <person name="Stajich J.E."/>
            <person name="Wilke S.K."/>
            <person name="Ahren D."/>
            <person name="Au C.H."/>
            <person name="Birren B.W."/>
            <person name="Borodovsky M."/>
            <person name="Burns C."/>
            <person name="Canback B."/>
            <person name="Casselton L.A."/>
            <person name="Cheng C.K."/>
            <person name="Deng J."/>
            <person name="Dietrich F.S."/>
            <person name="Fargo D.C."/>
            <person name="Farman M.L."/>
            <person name="Gathman A.C."/>
            <person name="Goldberg J."/>
            <person name="Guigo R."/>
            <person name="Hoegger P.J."/>
            <person name="Hooker J.B."/>
            <person name="Huggins A."/>
            <person name="James T.Y."/>
            <person name="Kamada T."/>
            <person name="Kilaru S."/>
            <person name="Kodira C."/>
            <person name="Kues U."/>
            <person name="Kupfer D."/>
            <person name="Kwan H.S."/>
            <person name="Lomsadze A."/>
            <person name="Li W."/>
            <person name="Lilly W.W."/>
            <person name="Ma L.J."/>
            <person name="Mackey A.J."/>
            <person name="Manning G."/>
            <person name="Martin F."/>
            <person name="Muraguchi H."/>
            <person name="Natvig D.O."/>
            <person name="Palmerini H."/>
            <person name="Ramesh M.A."/>
            <person name="Rehmeyer C.J."/>
            <person name="Roe B.A."/>
            <person name="Shenoy N."/>
            <person name="Stanke M."/>
            <person name="Ter-Hovhannisyan V."/>
            <person name="Tunlid A."/>
            <person name="Velagapudi R."/>
            <person name="Vision T.J."/>
            <person name="Zeng Q."/>
            <person name="Zolan M.E."/>
            <person name="Pukkila P.J."/>
        </authorList>
    </citation>
    <scope>NUCLEOTIDE SEQUENCE [LARGE SCALE GENOMIC DNA]</scope>
    <source>
        <strain evidence="5">Okayama-7 / 130 / ATCC MYA-4618 / FGSC 9003</strain>
    </source>
</reference>